<dbReference type="PANTHER" id="PTHR23235:SF130">
    <property type="entry name" value="ZINC FINGER PROTEIN 367"/>
    <property type="match status" value="1"/>
</dbReference>
<evidence type="ECO:0000313" key="8">
    <source>
        <dbReference type="Proteomes" id="UP000198287"/>
    </source>
</evidence>
<feature type="compositionally biased region" description="Basic and acidic residues" evidence="5">
    <location>
        <begin position="31"/>
        <end position="44"/>
    </location>
</feature>
<keyword evidence="1" id="KW-0479">Metal-binding</keyword>
<evidence type="ECO:0000256" key="5">
    <source>
        <dbReference type="SAM" id="MobiDB-lite"/>
    </source>
</evidence>
<evidence type="ECO:0000259" key="6">
    <source>
        <dbReference type="PROSITE" id="PS50157"/>
    </source>
</evidence>
<dbReference type="OrthoDB" id="3437960at2759"/>
<proteinExistence type="predicted"/>
<dbReference type="GO" id="GO:0000978">
    <property type="term" value="F:RNA polymerase II cis-regulatory region sequence-specific DNA binding"/>
    <property type="evidence" value="ECO:0007669"/>
    <property type="project" value="TreeGrafter"/>
</dbReference>
<dbReference type="Gene3D" id="3.30.160.60">
    <property type="entry name" value="Classic Zinc Finger"/>
    <property type="match status" value="2"/>
</dbReference>
<feature type="region of interest" description="Disordered" evidence="5">
    <location>
        <begin position="178"/>
        <end position="218"/>
    </location>
</feature>
<feature type="domain" description="C2H2-type" evidence="6">
    <location>
        <begin position="88"/>
        <end position="117"/>
    </location>
</feature>
<reference evidence="7 8" key="1">
    <citation type="submission" date="2015-12" db="EMBL/GenBank/DDBJ databases">
        <title>The genome of Folsomia candida.</title>
        <authorList>
            <person name="Faddeeva A."/>
            <person name="Derks M.F."/>
            <person name="Anvar Y."/>
            <person name="Smit S."/>
            <person name="Van Straalen N."/>
            <person name="Roelofs D."/>
        </authorList>
    </citation>
    <scope>NUCLEOTIDE SEQUENCE [LARGE SCALE GENOMIC DNA]</scope>
    <source>
        <strain evidence="7 8">VU population</strain>
        <tissue evidence="7">Whole body</tissue>
    </source>
</reference>
<dbReference type="PROSITE" id="PS50157">
    <property type="entry name" value="ZINC_FINGER_C2H2_2"/>
    <property type="match status" value="2"/>
</dbReference>
<keyword evidence="8" id="KW-1185">Reference proteome</keyword>
<comment type="caution">
    <text evidence="7">The sequence shown here is derived from an EMBL/GenBank/DDBJ whole genome shotgun (WGS) entry which is preliminary data.</text>
</comment>
<feature type="compositionally biased region" description="Polar residues" evidence="5">
    <location>
        <begin position="20"/>
        <end position="29"/>
    </location>
</feature>
<organism evidence="7 8">
    <name type="scientific">Folsomia candida</name>
    <name type="common">Springtail</name>
    <dbReference type="NCBI Taxonomy" id="158441"/>
    <lineage>
        <taxon>Eukaryota</taxon>
        <taxon>Metazoa</taxon>
        <taxon>Ecdysozoa</taxon>
        <taxon>Arthropoda</taxon>
        <taxon>Hexapoda</taxon>
        <taxon>Collembola</taxon>
        <taxon>Entomobryomorpha</taxon>
        <taxon>Isotomoidea</taxon>
        <taxon>Isotomidae</taxon>
        <taxon>Proisotominae</taxon>
        <taxon>Folsomia</taxon>
    </lineage>
</organism>
<dbReference type="EMBL" id="LNIX01000020">
    <property type="protein sequence ID" value="OXA44027.1"/>
    <property type="molecule type" value="Genomic_DNA"/>
</dbReference>
<evidence type="ECO:0000256" key="2">
    <source>
        <dbReference type="ARBA" id="ARBA00022771"/>
    </source>
</evidence>
<feature type="compositionally biased region" description="Low complexity" evidence="5">
    <location>
        <begin position="181"/>
        <end position="196"/>
    </location>
</feature>
<dbReference type="SMART" id="SM00355">
    <property type="entry name" value="ZnF_C2H2"/>
    <property type="match status" value="2"/>
</dbReference>
<evidence type="ECO:0000256" key="3">
    <source>
        <dbReference type="ARBA" id="ARBA00022833"/>
    </source>
</evidence>
<dbReference type="PROSITE" id="PS00028">
    <property type="entry name" value="ZINC_FINGER_C2H2_1"/>
    <property type="match status" value="2"/>
</dbReference>
<feature type="domain" description="C2H2-type" evidence="6">
    <location>
        <begin position="60"/>
        <end position="87"/>
    </location>
</feature>
<dbReference type="PANTHER" id="PTHR23235">
    <property type="entry name" value="KRUEPPEL-LIKE TRANSCRIPTION FACTOR"/>
    <property type="match status" value="1"/>
</dbReference>
<name>A0A226DH54_FOLCA</name>
<feature type="compositionally biased region" description="Low complexity" evidence="5">
    <location>
        <begin position="335"/>
        <end position="346"/>
    </location>
</feature>
<evidence type="ECO:0000313" key="7">
    <source>
        <dbReference type="EMBL" id="OXA44027.1"/>
    </source>
</evidence>
<dbReference type="GO" id="GO:0008270">
    <property type="term" value="F:zinc ion binding"/>
    <property type="evidence" value="ECO:0007669"/>
    <property type="project" value="UniProtKB-KW"/>
</dbReference>
<dbReference type="SUPFAM" id="SSF57667">
    <property type="entry name" value="beta-beta-alpha zinc fingers"/>
    <property type="match status" value="1"/>
</dbReference>
<keyword evidence="2 4" id="KW-0863">Zinc-finger</keyword>
<dbReference type="InterPro" id="IPR013087">
    <property type="entry name" value="Znf_C2H2_type"/>
</dbReference>
<dbReference type="InterPro" id="IPR036236">
    <property type="entry name" value="Znf_C2H2_sf"/>
</dbReference>
<keyword evidence="3" id="KW-0862">Zinc</keyword>
<feature type="region of interest" description="Disordered" evidence="5">
    <location>
        <begin position="319"/>
        <end position="359"/>
    </location>
</feature>
<evidence type="ECO:0000256" key="1">
    <source>
        <dbReference type="ARBA" id="ARBA00022723"/>
    </source>
</evidence>
<gene>
    <name evidence="7" type="ORF">Fcan01_21318</name>
</gene>
<feature type="region of interest" description="Disordered" evidence="5">
    <location>
        <begin position="1"/>
        <end position="44"/>
    </location>
</feature>
<dbReference type="FunFam" id="3.30.160.60:FF:000474">
    <property type="entry name" value="zinc finger protein 367"/>
    <property type="match status" value="1"/>
</dbReference>
<sequence length="557" mass="62519">MKGDISGSEEWGDVTDSRSRCSSGAQSPDSDADRDKRRGRPRSDVVRSLIAQGSASPSLIKCHYCERVFPREKSLQAHLRTHTGEKPYICDFPDCGRAFTQSGQLKTHQRLHAGEKPFVCSHLGCSVRFTHANRHCPEHPNVPLKRSYDFVFRPVINSDTVQGGQIMQWLEKYKREREQASKLASGNGSSSSTKSRSGSRKRRSSSQDHSSGEESITDQQENLSDMFDDHDSFSQDDEMQIVEMDCTSPPLIQSTLCLTPVNRNSRHCMDSGLPISPNLPPPNQQRFFGTEKRNIVNGMSRRNYASLAPSTPPMVTPMGVSSVHNQRGRGGGNATTPSTPKSSHSSWMESPIGSRPPKPKRIWLEREQENHDDDQYFTSNMISHANQENSEINTKYLVKNENNNDVIQPERGAIISCADNQPRPSVLVMASQSPTEFEMMDTRAGGDTITQTCRNQVHDNNRRNVHQDPSLVDQYATFYSVNVDSSKSLENGRYVQNPHKLNNGDNHNNSYAIHNNNNNHNSKYDTIEMQGNSPMPRYNAYSNSHNLSSIHLTAQQI</sequence>
<evidence type="ECO:0000256" key="4">
    <source>
        <dbReference type="PROSITE-ProRule" id="PRU00042"/>
    </source>
</evidence>
<dbReference type="STRING" id="158441.A0A226DH54"/>
<accession>A0A226DH54</accession>
<dbReference type="Pfam" id="PF00096">
    <property type="entry name" value="zf-C2H2"/>
    <property type="match status" value="2"/>
</dbReference>
<protein>
    <recommendedName>
        <fullName evidence="6">C2H2-type domain-containing protein</fullName>
    </recommendedName>
</protein>
<dbReference type="AlphaFoldDB" id="A0A226DH54"/>
<dbReference type="GO" id="GO:0000981">
    <property type="term" value="F:DNA-binding transcription factor activity, RNA polymerase II-specific"/>
    <property type="evidence" value="ECO:0007669"/>
    <property type="project" value="TreeGrafter"/>
</dbReference>
<dbReference type="Proteomes" id="UP000198287">
    <property type="component" value="Unassembled WGS sequence"/>
</dbReference>